<gene>
    <name evidence="3" type="primary">dptH</name>
    <name evidence="3" type="ORF">KDK92_03700</name>
</gene>
<feature type="compositionally biased region" description="Basic and acidic residues" evidence="2">
    <location>
        <begin position="1339"/>
        <end position="1352"/>
    </location>
</feature>
<dbReference type="Gene3D" id="3.40.50.300">
    <property type="entry name" value="P-loop containing nucleotide triphosphate hydrolases"/>
    <property type="match status" value="2"/>
</dbReference>
<dbReference type="InterPro" id="IPR051162">
    <property type="entry name" value="T4SS_component"/>
</dbReference>
<dbReference type="PANTHER" id="PTHR30121:SF6">
    <property type="entry name" value="SLR6007 PROTEIN"/>
    <property type="match status" value="1"/>
</dbReference>
<dbReference type="InterPro" id="IPR017646">
    <property type="entry name" value="Dnd_assoc_2"/>
</dbReference>
<reference evidence="3" key="1">
    <citation type="journal article" date="2021" name="mSystems">
        <title>Bacteria and Archaea Synergistically Convert Glycine Betaine to Biogenic Methane in the Formosa Cold Seep of the South China Sea.</title>
        <authorList>
            <person name="Li L."/>
            <person name="Zhang W."/>
            <person name="Zhang S."/>
            <person name="Song L."/>
            <person name="Sun Q."/>
            <person name="Zhang H."/>
            <person name="Xiang H."/>
            <person name="Dong X."/>
        </authorList>
    </citation>
    <scope>NUCLEOTIDE SEQUENCE</scope>
    <source>
        <strain evidence="3">ZWT</strain>
    </source>
</reference>
<dbReference type="InterPro" id="IPR027417">
    <property type="entry name" value="P-loop_NTPase"/>
</dbReference>
<dbReference type="PANTHER" id="PTHR30121">
    <property type="entry name" value="UNCHARACTERIZED PROTEIN YJGR-RELATED"/>
    <property type="match status" value="1"/>
</dbReference>
<reference evidence="3" key="2">
    <citation type="submission" date="2021-04" db="EMBL/GenBank/DDBJ databases">
        <authorList>
            <person name="Dong X."/>
        </authorList>
    </citation>
    <scope>NUCLEOTIDE SEQUENCE</scope>
    <source>
        <strain evidence="3">ZWT</strain>
    </source>
</reference>
<accession>A0A9J6NY56</accession>
<sequence length="1755" mass="203726">MLNQFYNYLAKKVVKYFNDVEVKNGDKFEIQFEKEDEVKVLYEELKKVSEAQEFKYKAAENASEYVTYSIVVNGIKVIISATINNIKPDYLTRLRNEVGGTNSDLFKNTAILFIHNTTLDSIVGGARSFNKEGMPFHTSSITEDIKEKIENSDLSIGDKYIIEFDLKKRSEQISEDSTSVLQYSDLLTVINKGDINKDEFKNFGIFYDSKLDEINNKKEAFNRLEDNADNYARVDNIHKYGGDIDTLLEKFLDENGVEKLKKVEWEEVEYKEIKQSIESKKKDKKIEYVESKLISLDAENFWEKEEGNTAAKKRKKNIIIFNKDREQKISLELKFDDRVSQRFITLAKNQEATAKASGKKLIVEIDHVPGNVSFNSIKYKDKVTFEFKILVLDIDRSVFDNSVIKTNYNLVVKPKEKYLMLNTERREFEFNLEKDFIENKIISENQSEIIIDSLDSKIRVINEVEQDENTDLIKFNLNILDLGIPLAIKDEGNRATVITGFNVWTKKREEKESFKYDNGKLIQGTRVYFTRDEFRENLEREQIIINSDYCSFIERDGELIGEDIEINNNFKTAYFQLLEYYRVNNLIPSLAYYNEELIVLSKNYVEAFLGAANELKEGEYAKKHHKNLLRVGVIKREDGDKEMLFYPLNPINVMYQIRLTETIENEKINEQLAKKLDSIYLLPYICGEDKKLYKPIEQQHSLEWKYYIKNDILRYKGSREFVSKLVKEKIDEFIYHFNYLFNLTSEAAVKINLINTGDCREILQGIINYYIDKLKKTKPDNLLPIDVNIYSNEISNVFEELSYYSTSEEIEHNLKIDLSNRALSKDYTKEDILNICIQKIHFYKKDIEDEKYEYSHVTFYEMEQSVEEKDSNMNDIITGISLDGLISGVPSKFLGNSYRTGFGNRYMKKGESNILLKLVNKMNALVKVAQTDSPFSEEECRTTAISDESRDKLEKIYDSTHWVTFIDPKVDLNFFKNSNTSRDLLIIHYSDQYTSSSGYDAITVTRKSKQYQVIIDEFLQEKNIEVNDKTSVNVINCFNAVNGDWLLRLISSNGQFPREKLSIISAIKLSLSYFYHKDIVWLPISLEEILRVSKGAGLSSVEGLFSVSNLKGEGQYSDDLLLIGIEKIDDDINVHYYPVEVKIGENRPNVIKKAKKQAYKTRNYLEKHLIDLQDEEENRRFSKKMYRNFMMQLAVVSAEKLKLYELWPEQNWDMIIDSEVRTKLLNDDYTISTELDQYIGRGSIMSFKQGIAFDDEAQLIEINQAELEEAYNEEEFNKGNEILEITFSEDAGYRNIASELESLKEKFVENQSDFKVENLLFSKYKRLNKEDETGSVEGNEEKPTTNISEDKTGYQGGTTTKVKKDEAAISEVDEPKEPMKVLFGHDVKHDREINWYPTDTSKTFHTNTGIIGTMGTGKTQFTKSLIYQLHKNDIYNVDGKKLGLLIFDYKGDYIDDQFVNATDAKVYDIFHLPFNPLALVKGKKIKPLLPLHTANTLKETIANAFNLGVKQQTLLRDVIMEAYERRGIHKAKVPTWDKTPPTLDDVCRIYMDREKVQEDSLYAALKNLSEFEIFEPDPTNTMSLFECIDGVTVINLSGYDEGIQNLVVAITLDIFYTQMLVIGESKTEGQYRQLTNLILVDEADNFLRKNFDSLRKILKEGRMFGVGTILSTQLLSHFSTGDNEYASYILSWIVHNVADLSNKDVRFIFNTKAKQEEEVIYNKIKSLEKHHSLVKFGNEDKPIYVKDKAFWELMK</sequence>
<name>A0A9J6NY56_9CLOT</name>
<dbReference type="Proteomes" id="UP001056429">
    <property type="component" value="Unassembled WGS sequence"/>
</dbReference>
<proteinExistence type="predicted"/>
<keyword evidence="4" id="KW-1185">Reference proteome</keyword>
<dbReference type="SUPFAM" id="SSF52540">
    <property type="entry name" value="P-loop containing nucleoside triphosphate hydrolases"/>
    <property type="match status" value="1"/>
</dbReference>
<organism evidence="3 4">
    <name type="scientific">Oceanirhabdus seepicola</name>
    <dbReference type="NCBI Taxonomy" id="2828781"/>
    <lineage>
        <taxon>Bacteria</taxon>
        <taxon>Bacillati</taxon>
        <taxon>Bacillota</taxon>
        <taxon>Clostridia</taxon>
        <taxon>Eubacteriales</taxon>
        <taxon>Clostridiaceae</taxon>
        <taxon>Oceanirhabdus</taxon>
    </lineage>
</organism>
<dbReference type="EMBL" id="JAGSOJ010000001">
    <property type="protein sequence ID" value="MCM1988833.1"/>
    <property type="molecule type" value="Genomic_DNA"/>
</dbReference>
<protein>
    <submittedName>
        <fullName evidence="3">DNA phosphorothioation-dependent restriction protein DptH</fullName>
    </submittedName>
</protein>
<dbReference type="NCBIfam" id="TIGR03237">
    <property type="entry name" value="dnd_assoc_2"/>
    <property type="match status" value="1"/>
</dbReference>
<feature type="region of interest" description="Disordered" evidence="2">
    <location>
        <begin position="1331"/>
        <end position="1358"/>
    </location>
</feature>
<feature type="coiled-coil region" evidence="1">
    <location>
        <begin position="207"/>
        <end position="234"/>
    </location>
</feature>
<evidence type="ECO:0000313" key="4">
    <source>
        <dbReference type="Proteomes" id="UP001056429"/>
    </source>
</evidence>
<comment type="caution">
    <text evidence="3">The sequence shown here is derived from an EMBL/GenBank/DDBJ whole genome shotgun (WGS) entry which is preliminary data.</text>
</comment>
<evidence type="ECO:0000256" key="1">
    <source>
        <dbReference type="SAM" id="Coils"/>
    </source>
</evidence>
<dbReference type="RefSeq" id="WP_250857701.1">
    <property type="nucleotide sequence ID" value="NZ_JAGSOJ010000001.1"/>
</dbReference>
<evidence type="ECO:0000313" key="3">
    <source>
        <dbReference type="EMBL" id="MCM1988833.1"/>
    </source>
</evidence>
<evidence type="ECO:0000256" key="2">
    <source>
        <dbReference type="SAM" id="MobiDB-lite"/>
    </source>
</evidence>
<keyword evidence="1" id="KW-0175">Coiled coil</keyword>